<accession>A0A9W9PZC7</accession>
<reference evidence="2" key="2">
    <citation type="journal article" date="2023" name="IMA Fungus">
        <title>Comparative genomic study of the Penicillium genus elucidates a diverse pangenome and 15 lateral gene transfer events.</title>
        <authorList>
            <person name="Petersen C."/>
            <person name="Sorensen T."/>
            <person name="Nielsen M.R."/>
            <person name="Sondergaard T.E."/>
            <person name="Sorensen J.L."/>
            <person name="Fitzpatrick D.A."/>
            <person name="Frisvad J.C."/>
            <person name="Nielsen K.L."/>
        </authorList>
    </citation>
    <scope>NUCLEOTIDE SEQUENCE</scope>
    <source>
        <strain evidence="2">IBT 21472</strain>
    </source>
</reference>
<evidence type="ECO:0000313" key="3">
    <source>
        <dbReference type="Proteomes" id="UP001147746"/>
    </source>
</evidence>
<evidence type="ECO:0000313" key="2">
    <source>
        <dbReference type="EMBL" id="KAJ5318742.1"/>
    </source>
</evidence>
<dbReference type="PROSITE" id="PS51388">
    <property type="entry name" value="GED"/>
    <property type="match status" value="1"/>
</dbReference>
<gene>
    <name evidence="2" type="ORF">N7476_005162</name>
</gene>
<feature type="domain" description="GED" evidence="1">
    <location>
        <begin position="227"/>
        <end position="312"/>
    </location>
</feature>
<sequence length="312" mass="35773">MTTTSPNSRRQHLLAIREDEECDLPSEIEKVNLAKVKRYVDEEIDRRLKSHVVDVIVDNAVSECRDQFFDECTTNAAEFSDRIDDGNTESTRWAKIARDHVDAIANLVSSFLQATLRFVVKDKKVRHNVQGSVEKSVQGNIERAIDELNVLVEDEARQPITYNHYYTDNIQKARNDQSKHQIQQSMHNAIESDWNGKFHVSNSADNIEKLVTSLQRRVVVDMTKQACSEAQNDLTAYYKVAMRTFVDNVCRQVIERHIIAKLPKVFEPVLVSGYETDKLLEMAAESSQVSLRRDEARHLQEVLEQSLDDLGV</sequence>
<dbReference type="Gene3D" id="1.20.120.1240">
    <property type="entry name" value="Dynamin, middle domain"/>
    <property type="match status" value="1"/>
</dbReference>
<organism evidence="2 3">
    <name type="scientific">Penicillium atrosanguineum</name>
    <dbReference type="NCBI Taxonomy" id="1132637"/>
    <lineage>
        <taxon>Eukaryota</taxon>
        <taxon>Fungi</taxon>
        <taxon>Dikarya</taxon>
        <taxon>Ascomycota</taxon>
        <taxon>Pezizomycotina</taxon>
        <taxon>Eurotiomycetes</taxon>
        <taxon>Eurotiomycetidae</taxon>
        <taxon>Eurotiales</taxon>
        <taxon>Aspergillaceae</taxon>
        <taxon>Penicillium</taxon>
    </lineage>
</organism>
<keyword evidence="3" id="KW-1185">Reference proteome</keyword>
<dbReference type="Proteomes" id="UP001147746">
    <property type="component" value="Unassembled WGS sequence"/>
</dbReference>
<protein>
    <submittedName>
        <fullName evidence="2">Dynamin GTPase</fullName>
    </submittedName>
</protein>
<name>A0A9W9PZC7_9EURO</name>
<reference evidence="2" key="1">
    <citation type="submission" date="2022-12" db="EMBL/GenBank/DDBJ databases">
        <authorList>
            <person name="Petersen C."/>
        </authorList>
    </citation>
    <scope>NUCLEOTIDE SEQUENCE</scope>
    <source>
        <strain evidence="2">IBT 21472</strain>
    </source>
</reference>
<evidence type="ECO:0000259" key="1">
    <source>
        <dbReference type="PROSITE" id="PS51388"/>
    </source>
</evidence>
<comment type="caution">
    <text evidence="2">The sequence shown here is derived from an EMBL/GenBank/DDBJ whole genome shotgun (WGS) entry which is preliminary data.</text>
</comment>
<proteinExistence type="predicted"/>
<dbReference type="InterPro" id="IPR020850">
    <property type="entry name" value="GED_dom"/>
</dbReference>
<dbReference type="AlphaFoldDB" id="A0A9W9PZC7"/>
<dbReference type="EMBL" id="JAPZBO010000004">
    <property type="protein sequence ID" value="KAJ5318742.1"/>
    <property type="molecule type" value="Genomic_DNA"/>
</dbReference>